<dbReference type="GO" id="GO:0005634">
    <property type="term" value="C:nucleus"/>
    <property type="evidence" value="ECO:0007669"/>
    <property type="project" value="TreeGrafter"/>
</dbReference>
<dbReference type="GO" id="GO:0019901">
    <property type="term" value="F:protein kinase binding"/>
    <property type="evidence" value="ECO:0007669"/>
    <property type="project" value="InterPro"/>
</dbReference>
<dbReference type="EMBL" id="PDNA01000427">
    <property type="protein sequence ID" value="PGG95536.1"/>
    <property type="molecule type" value="Genomic_DNA"/>
</dbReference>
<dbReference type="OrthoDB" id="286814at2759"/>
<dbReference type="Proteomes" id="UP000224634">
    <property type="component" value="Unassembled WGS sequence"/>
</dbReference>
<proteinExistence type="predicted"/>
<dbReference type="PANTHER" id="PTHR15615">
    <property type="match status" value="1"/>
</dbReference>
<dbReference type="GO" id="GO:0016538">
    <property type="term" value="F:cyclin-dependent protein serine/threonine kinase regulator activity"/>
    <property type="evidence" value="ECO:0007669"/>
    <property type="project" value="TreeGrafter"/>
</dbReference>
<dbReference type="STRING" id="1447883.A0A2B7WFU0"/>
<evidence type="ECO:0008006" key="4">
    <source>
        <dbReference type="Google" id="ProtNLM"/>
    </source>
</evidence>
<dbReference type="SUPFAM" id="SSF47954">
    <property type="entry name" value="Cyclin-like"/>
    <property type="match status" value="1"/>
</dbReference>
<evidence type="ECO:0000313" key="2">
    <source>
        <dbReference type="EMBL" id="PGG95536.1"/>
    </source>
</evidence>
<feature type="compositionally biased region" description="Polar residues" evidence="1">
    <location>
        <begin position="367"/>
        <end position="379"/>
    </location>
</feature>
<feature type="compositionally biased region" description="Low complexity" evidence="1">
    <location>
        <begin position="504"/>
        <end position="524"/>
    </location>
</feature>
<feature type="region of interest" description="Disordered" evidence="1">
    <location>
        <begin position="609"/>
        <end position="645"/>
    </location>
</feature>
<dbReference type="CDD" id="cd20557">
    <property type="entry name" value="CYCLIN_ScPCL1-like"/>
    <property type="match status" value="1"/>
</dbReference>
<comment type="caution">
    <text evidence="2">The sequence shown here is derived from an EMBL/GenBank/DDBJ whole genome shotgun (WGS) entry which is preliminary data.</text>
</comment>
<feature type="region of interest" description="Disordered" evidence="1">
    <location>
        <begin position="486"/>
        <end position="525"/>
    </location>
</feature>
<keyword evidence="3" id="KW-1185">Reference proteome</keyword>
<feature type="compositionally biased region" description="Low complexity" evidence="1">
    <location>
        <begin position="355"/>
        <end position="366"/>
    </location>
</feature>
<dbReference type="InterPro" id="IPR013922">
    <property type="entry name" value="Cyclin_PHO80-like"/>
</dbReference>
<feature type="region of interest" description="Disordered" evidence="1">
    <location>
        <begin position="347"/>
        <end position="389"/>
    </location>
</feature>
<reference evidence="2 3" key="1">
    <citation type="submission" date="2017-10" db="EMBL/GenBank/DDBJ databases">
        <title>Comparative genomics in systemic dimorphic fungi from Ajellomycetaceae.</title>
        <authorList>
            <person name="Munoz J.F."/>
            <person name="Mcewen J.G."/>
            <person name="Clay O.K."/>
            <person name="Cuomo C.A."/>
        </authorList>
    </citation>
    <scope>NUCLEOTIDE SEQUENCE [LARGE SCALE GENOMIC DNA]</scope>
    <source>
        <strain evidence="2 3">UAMH7299</strain>
    </source>
</reference>
<gene>
    <name evidence="2" type="ORF">AJ80_09945</name>
</gene>
<dbReference type="Gene3D" id="1.10.472.10">
    <property type="entry name" value="Cyclin-like"/>
    <property type="match status" value="1"/>
</dbReference>
<sequence length="737" mass="79216">MPVMDVLDLNLGNPSLPQAILPQPHPYSSALASSASSSSSSVFSSDCISSQSSISSTTSVDVIWENEVSGASQAAGRVLSTSSEQDSNCFRIGRGCGAKVADAPVALELRQNPRRTAHVVRSNSASSSSTCTRLPPSLVRQSDRKLNFVDNLVDSAAQIVEAIWPLSVVANRSDATLGCKGVLPLRTFIQETLRRSRTSYSTLQVALYYLILIKPHVPKHDFTMEQPRDWPCSRSMQCGRRMFLAALILASKYLQDRNYSARAWSKISGLNTAEINQNEMAVLEAVQWKLHISEPVYLRWADIVLKYTSPPGGAPNGEGLCWQNIIPVLTPALDTVELGFGHQRSSPGSEYTVMSSSPSPCGSPLSDISSGAVVSNDPTPTYPRSIPSTLEPNPRIDYALVNLPSLPKLGLLPTPMITPSSSAASTPAVGVRGISSRRPSSICAAMSQARNLCAQRTTLDQRPPFGYNKSMPFEAYPTLARRSSLARSASSTSSPESMVSDVPSLTSSKSSRSSRSSSISSVTSGTCAPTQFRLAMRATRRGVNLQPNCLKKNRKNLVIATPIDEGPNFDFCASPEPYSATSSDVPDMSDFSIGLDDIAREAAQGLCELSGAMPRSQPPPRAPSSSRRCRKRGRTSSSDEHGLQKSVRQLMSHDTRMNEDDSSAVAPDSQVADSFLITQPKAAQSSSGCSRGTVKLPVPLSLPRNAGSMKRACCGEEAAQYMWGARNALEDMVNLLD</sequence>
<dbReference type="InterPro" id="IPR036915">
    <property type="entry name" value="Cyclin-like_sf"/>
</dbReference>
<evidence type="ECO:0000313" key="3">
    <source>
        <dbReference type="Proteomes" id="UP000224634"/>
    </source>
</evidence>
<dbReference type="PANTHER" id="PTHR15615:SF36">
    <property type="entry name" value="PHO85 CYCLIN-5"/>
    <property type="match status" value="1"/>
</dbReference>
<protein>
    <recommendedName>
        <fullName evidence="4">Cyclin N-terminal domain-containing protein</fullName>
    </recommendedName>
</protein>
<evidence type="ECO:0000256" key="1">
    <source>
        <dbReference type="SAM" id="MobiDB-lite"/>
    </source>
</evidence>
<dbReference type="Pfam" id="PF08613">
    <property type="entry name" value="Cyclin"/>
    <property type="match status" value="1"/>
</dbReference>
<name>A0A2B7WFU0_POLH7</name>
<dbReference type="AlphaFoldDB" id="A0A2B7WFU0"/>
<organism evidence="2 3">
    <name type="scientific">Polytolypa hystricis (strain UAMH7299)</name>
    <dbReference type="NCBI Taxonomy" id="1447883"/>
    <lineage>
        <taxon>Eukaryota</taxon>
        <taxon>Fungi</taxon>
        <taxon>Dikarya</taxon>
        <taxon>Ascomycota</taxon>
        <taxon>Pezizomycotina</taxon>
        <taxon>Eurotiomycetes</taxon>
        <taxon>Eurotiomycetidae</taxon>
        <taxon>Onygenales</taxon>
        <taxon>Onygenales incertae sedis</taxon>
        <taxon>Polytolypa</taxon>
    </lineage>
</organism>
<dbReference type="GO" id="GO:0000307">
    <property type="term" value="C:cyclin-dependent protein kinase holoenzyme complex"/>
    <property type="evidence" value="ECO:0007669"/>
    <property type="project" value="TreeGrafter"/>
</dbReference>
<accession>A0A2B7WFU0</accession>